<feature type="region of interest" description="Disordered" evidence="10">
    <location>
        <begin position="1"/>
        <end position="61"/>
    </location>
</feature>
<comment type="subunit">
    <text evidence="8">Component of the NDC80 complex.</text>
</comment>
<keyword evidence="7 8" id="KW-0137">Centromere</keyword>
<evidence type="ECO:0000256" key="5">
    <source>
        <dbReference type="ARBA" id="ARBA00023054"/>
    </source>
</evidence>
<feature type="coiled-coil region" evidence="9">
    <location>
        <begin position="204"/>
        <end position="342"/>
    </location>
</feature>
<organism evidence="12 13">
    <name type="scientific">Tripterygium wilfordii</name>
    <name type="common">Thunder God vine</name>
    <dbReference type="NCBI Taxonomy" id="458696"/>
    <lineage>
        <taxon>Eukaryota</taxon>
        <taxon>Viridiplantae</taxon>
        <taxon>Streptophyta</taxon>
        <taxon>Embryophyta</taxon>
        <taxon>Tracheophyta</taxon>
        <taxon>Spermatophyta</taxon>
        <taxon>Magnoliopsida</taxon>
        <taxon>eudicotyledons</taxon>
        <taxon>Gunneridae</taxon>
        <taxon>Pentapetalae</taxon>
        <taxon>rosids</taxon>
        <taxon>fabids</taxon>
        <taxon>Celastrales</taxon>
        <taxon>Celastraceae</taxon>
        <taxon>Tripterygium</taxon>
    </lineage>
</organism>
<evidence type="ECO:0000256" key="6">
    <source>
        <dbReference type="ARBA" id="ARBA00023306"/>
    </source>
</evidence>
<keyword evidence="5 9" id="KW-0175">Coiled coil</keyword>
<evidence type="ECO:0000256" key="10">
    <source>
        <dbReference type="SAM" id="MobiDB-lite"/>
    </source>
</evidence>
<sequence length="567" mass="64933">MRGASVPNRRGPTRESFNPPDSHYRQFANTSRDSDASFASSRPSSVGMGGRPSTELYTDRSHQQSAIRAINAYLASHSSPLFLKPHQAPSVKEITETLKFVISRLDFSPSSKLEDDLSVILKYLNCPFKFNKSTLRAPNTPHNWPTYLALIHWLVQIAMYNEHLMSSSRSFVENNSMYMYALRCYLHFIRGDDEVEEAYNREFLEKLEKERDSVAESIKALERNAGELAEKAESLRTGPTEREELEKQRSVLEEDVKKFHLMIEGYNEKVAAMEKALEEKEKELSTKEEEKQRICEENEELKRRVELQAFNARDVERMKRELQAVERDIGETEAARNSWEEKSWDLDATIGQKLKELEALSMECNQAIRRLKIGGNLQYVLNAKGSTPAEVMGIDYKSALKPALESFADDLKKSSMAKLEESISLQQQSSEMTAKIEGKRNQIAALQSHFDEVETKLNLLRKETEEYIYRCAAEAKKMMEDVQNDANNLDAVEREAAEFRKASKMKLEEATKQIEEEIQKRACELFALVDSVSKYKEYVEFKISEMKNSLSETAVAVSDTYKGFMAA</sequence>
<proteinExistence type="inferred from homology"/>
<dbReference type="GO" id="GO:0051301">
    <property type="term" value="P:cell division"/>
    <property type="evidence" value="ECO:0007669"/>
    <property type="project" value="UniProtKB-UniRule"/>
</dbReference>
<keyword evidence="4 8" id="KW-0498">Mitosis</keyword>
<protein>
    <recommendedName>
        <fullName evidence="8">Kinetochore protein NDC80</fullName>
    </recommendedName>
</protein>
<dbReference type="GO" id="GO:0031262">
    <property type="term" value="C:Ndc80 complex"/>
    <property type="evidence" value="ECO:0007669"/>
    <property type="project" value="UniProtKB-UniRule"/>
</dbReference>
<dbReference type="InterPro" id="IPR055260">
    <property type="entry name" value="Ndc80_CH"/>
</dbReference>
<dbReference type="Pfam" id="PF03801">
    <property type="entry name" value="Ndc80_HEC"/>
    <property type="match status" value="1"/>
</dbReference>
<dbReference type="InParanoid" id="A0A7J7DC20"/>
<comment type="subcellular location">
    <subcellularLocation>
        <location evidence="8">Chromosome</location>
        <location evidence="8">Centromere</location>
        <location evidence="8">Kinetochore</location>
    </subcellularLocation>
    <subcellularLocation>
        <location evidence="8">Nucleus</location>
    </subcellularLocation>
</comment>
<comment type="function">
    <text evidence="8">Acts as a component of the essential kinetochore-associated NDC80 complex, which is required for chromosome segregation and spindle checkpoint activity.</text>
</comment>
<evidence type="ECO:0000259" key="11">
    <source>
        <dbReference type="Pfam" id="PF03801"/>
    </source>
</evidence>
<keyword evidence="8" id="KW-0995">Kinetochore</keyword>
<dbReference type="Proteomes" id="UP000593562">
    <property type="component" value="Unassembled WGS sequence"/>
</dbReference>
<evidence type="ECO:0000313" key="12">
    <source>
        <dbReference type="EMBL" id="KAF5743900.1"/>
    </source>
</evidence>
<keyword evidence="13" id="KW-1185">Reference proteome</keyword>
<accession>A0A7J7DC20</accession>
<keyword evidence="2 8" id="KW-0158">Chromosome</keyword>
<evidence type="ECO:0000256" key="3">
    <source>
        <dbReference type="ARBA" id="ARBA00022618"/>
    </source>
</evidence>
<dbReference type="FunCoup" id="A0A7J7DC20">
    <property type="interactions" value="1705"/>
</dbReference>
<evidence type="ECO:0000256" key="7">
    <source>
        <dbReference type="ARBA" id="ARBA00023328"/>
    </source>
</evidence>
<evidence type="ECO:0000256" key="4">
    <source>
        <dbReference type="ARBA" id="ARBA00022776"/>
    </source>
</evidence>
<comment type="similarity">
    <text evidence="1 8">Belongs to the NDC80/HEC1 family.</text>
</comment>
<evidence type="ECO:0000256" key="1">
    <source>
        <dbReference type="ARBA" id="ARBA00007050"/>
    </source>
</evidence>
<dbReference type="PANTHER" id="PTHR46681">
    <property type="entry name" value="KINETOCHORE PROTEIN NDC80 HOMOLOG"/>
    <property type="match status" value="1"/>
</dbReference>
<dbReference type="InterPro" id="IPR038273">
    <property type="entry name" value="Ndc80_sf"/>
</dbReference>
<dbReference type="EMBL" id="JAAARO010000008">
    <property type="protein sequence ID" value="KAF5743900.1"/>
    <property type="molecule type" value="Genomic_DNA"/>
</dbReference>
<dbReference type="Gene3D" id="1.10.418.30">
    <property type="entry name" value="Ncd80 complex, Ncd80 subunit"/>
    <property type="match status" value="1"/>
</dbReference>
<feature type="coiled-coil region" evidence="9">
    <location>
        <begin position="436"/>
        <end position="520"/>
    </location>
</feature>
<evidence type="ECO:0000256" key="8">
    <source>
        <dbReference type="RuleBase" id="RU368072"/>
    </source>
</evidence>
<keyword evidence="3 8" id="KW-0132">Cell division</keyword>
<keyword evidence="8" id="KW-0539">Nucleus</keyword>
<dbReference type="GO" id="GO:0051315">
    <property type="term" value="P:attachment of mitotic spindle microtubules to kinetochore"/>
    <property type="evidence" value="ECO:0007669"/>
    <property type="project" value="UniProtKB-UniRule"/>
</dbReference>
<dbReference type="InterPro" id="IPR055307">
    <property type="entry name" value="NDC80_plants"/>
</dbReference>
<dbReference type="PANTHER" id="PTHR46681:SF1">
    <property type="entry name" value="KINETOCHORE PROTEIN NDC80 HOMOLOG"/>
    <property type="match status" value="1"/>
</dbReference>
<evidence type="ECO:0000313" key="13">
    <source>
        <dbReference type="Proteomes" id="UP000593562"/>
    </source>
</evidence>
<gene>
    <name evidence="12" type="ORF">HS088_TW08G00488</name>
</gene>
<dbReference type="AlphaFoldDB" id="A0A7J7DC20"/>
<reference evidence="12 13" key="1">
    <citation type="journal article" date="2020" name="Nat. Commun.">
        <title>Genome of Tripterygium wilfordii and identification of cytochrome P450 involved in triptolide biosynthesis.</title>
        <authorList>
            <person name="Tu L."/>
            <person name="Su P."/>
            <person name="Zhang Z."/>
            <person name="Gao L."/>
            <person name="Wang J."/>
            <person name="Hu T."/>
            <person name="Zhou J."/>
            <person name="Zhang Y."/>
            <person name="Zhao Y."/>
            <person name="Liu Y."/>
            <person name="Song Y."/>
            <person name="Tong Y."/>
            <person name="Lu Y."/>
            <person name="Yang J."/>
            <person name="Xu C."/>
            <person name="Jia M."/>
            <person name="Peters R.J."/>
            <person name="Huang L."/>
            <person name="Gao W."/>
        </authorList>
    </citation>
    <scope>NUCLEOTIDE SEQUENCE [LARGE SCALE GENOMIC DNA]</scope>
    <source>
        <strain evidence="13">cv. XIE 37</strain>
        <tissue evidence="12">Leaf</tissue>
    </source>
</reference>
<comment type="caution">
    <text evidence="12">The sequence shown here is derived from an EMBL/GenBank/DDBJ whole genome shotgun (WGS) entry which is preliminary data.</text>
</comment>
<keyword evidence="6 8" id="KW-0131">Cell cycle</keyword>
<evidence type="ECO:0000256" key="9">
    <source>
        <dbReference type="SAM" id="Coils"/>
    </source>
</evidence>
<dbReference type="OrthoDB" id="7459479at2759"/>
<dbReference type="GO" id="GO:0005634">
    <property type="term" value="C:nucleus"/>
    <property type="evidence" value="ECO:0007669"/>
    <property type="project" value="UniProtKB-SubCell"/>
</dbReference>
<feature type="domain" description="Kinetochore protein Ndc80 CH" evidence="11">
    <location>
        <begin position="31"/>
        <end position="163"/>
    </location>
</feature>
<evidence type="ECO:0000256" key="2">
    <source>
        <dbReference type="ARBA" id="ARBA00022454"/>
    </source>
</evidence>
<name>A0A7J7DC20_TRIWF</name>
<feature type="compositionally biased region" description="Low complexity" evidence="10">
    <location>
        <begin position="36"/>
        <end position="45"/>
    </location>
</feature>